<reference evidence="1" key="1">
    <citation type="submission" date="2020-08" db="EMBL/GenBank/DDBJ databases">
        <title>Genome public.</title>
        <authorList>
            <person name="Liu C."/>
            <person name="Sun Q."/>
        </authorList>
    </citation>
    <scope>NUCLEOTIDE SEQUENCE</scope>
    <source>
        <strain evidence="1">N12</strain>
    </source>
</reference>
<name>A0A926IQU2_9BACT</name>
<proteinExistence type="predicted"/>
<evidence type="ECO:0000313" key="1">
    <source>
        <dbReference type="EMBL" id="MBC8594704.1"/>
    </source>
</evidence>
<evidence type="ECO:0000313" key="2">
    <source>
        <dbReference type="Proteomes" id="UP000651085"/>
    </source>
</evidence>
<keyword evidence="2" id="KW-1185">Reference proteome</keyword>
<sequence length="262" mass="30273">MNGQYETRDDVLNATKVFIGALNILAELKKNSKILSYSCHTFYLKDSIKGTQYISALKKDKVSNDIYLKNMKLLGNSFWENEYIHDCNSSYTHNGTDYVTTSVAEITERKLLDSRLNGFLLNFEKSYFSKQKDIDVIKNNKISVIVDCNSSKDTIIDWFKNRGYTIPYDPASKISPLDEQTVLAQSDAFELTQYKSQNGRKVYRRKGTSQLWYVDSSPRHATQKAHFEVFDEKTRKHLGTSLYNEINVDKTHLDPNRTIDID</sequence>
<accession>A0A926IQU2</accession>
<comment type="caution">
    <text evidence="1">The sequence shown here is derived from an EMBL/GenBank/DDBJ whole genome shotgun (WGS) entry which is preliminary data.</text>
</comment>
<dbReference type="RefSeq" id="WP_262435793.1">
    <property type="nucleotide sequence ID" value="NZ_JACRTF010000001.1"/>
</dbReference>
<dbReference type="EMBL" id="JACRTF010000001">
    <property type="protein sequence ID" value="MBC8594704.1"/>
    <property type="molecule type" value="Genomic_DNA"/>
</dbReference>
<dbReference type="AlphaFoldDB" id="A0A926IQU2"/>
<dbReference type="Proteomes" id="UP000651085">
    <property type="component" value="Unassembled WGS sequence"/>
</dbReference>
<organism evidence="1 2">
    <name type="scientific">Jilunia laotingensis</name>
    <dbReference type="NCBI Taxonomy" id="2763675"/>
    <lineage>
        <taxon>Bacteria</taxon>
        <taxon>Pseudomonadati</taxon>
        <taxon>Bacteroidota</taxon>
        <taxon>Bacteroidia</taxon>
        <taxon>Bacteroidales</taxon>
        <taxon>Bacteroidaceae</taxon>
        <taxon>Jilunia</taxon>
    </lineage>
</organism>
<gene>
    <name evidence="1" type="ORF">H8744_15955</name>
</gene>
<protein>
    <submittedName>
        <fullName evidence="1">Uncharacterized protein</fullName>
    </submittedName>
</protein>